<dbReference type="InterPro" id="IPR016181">
    <property type="entry name" value="Acyl_CoA_acyltransferase"/>
</dbReference>
<gene>
    <name evidence="4" type="ORF">ACFOOG_14150</name>
</gene>
<dbReference type="Pfam" id="PF13508">
    <property type="entry name" value="Acetyltransf_7"/>
    <property type="match status" value="1"/>
</dbReference>
<dbReference type="InterPro" id="IPR050680">
    <property type="entry name" value="YpeA/RimI_acetyltransf"/>
</dbReference>
<organism evidence="4 5">
    <name type="scientific">Saccharospirillum mangrovi</name>
    <dbReference type="NCBI Taxonomy" id="2161747"/>
    <lineage>
        <taxon>Bacteria</taxon>
        <taxon>Pseudomonadati</taxon>
        <taxon>Pseudomonadota</taxon>
        <taxon>Gammaproteobacteria</taxon>
        <taxon>Oceanospirillales</taxon>
        <taxon>Saccharospirillaceae</taxon>
        <taxon>Saccharospirillum</taxon>
    </lineage>
</organism>
<proteinExistence type="predicted"/>
<dbReference type="InterPro" id="IPR000182">
    <property type="entry name" value="GNAT_dom"/>
</dbReference>
<dbReference type="RefSeq" id="WP_380697808.1">
    <property type="nucleotide sequence ID" value="NZ_JBHRYR010000004.1"/>
</dbReference>
<comment type="caution">
    <text evidence="4">The sequence shown here is derived from an EMBL/GenBank/DDBJ whole genome shotgun (WGS) entry which is preliminary data.</text>
</comment>
<dbReference type="SUPFAM" id="SSF55729">
    <property type="entry name" value="Acyl-CoA N-acyltransferases (Nat)"/>
    <property type="match status" value="1"/>
</dbReference>
<keyword evidence="5" id="KW-1185">Reference proteome</keyword>
<dbReference type="PANTHER" id="PTHR43420">
    <property type="entry name" value="ACETYLTRANSFERASE"/>
    <property type="match status" value="1"/>
</dbReference>
<evidence type="ECO:0000256" key="1">
    <source>
        <dbReference type="ARBA" id="ARBA00022679"/>
    </source>
</evidence>
<dbReference type="EC" id="2.3.-.-" evidence="4"/>
<dbReference type="Proteomes" id="UP001595617">
    <property type="component" value="Unassembled WGS sequence"/>
</dbReference>
<dbReference type="CDD" id="cd04301">
    <property type="entry name" value="NAT_SF"/>
    <property type="match status" value="1"/>
</dbReference>
<keyword evidence="1 4" id="KW-0808">Transferase</keyword>
<evidence type="ECO:0000313" key="4">
    <source>
        <dbReference type="EMBL" id="MFC3853983.1"/>
    </source>
</evidence>
<sequence>MKIRAFQDGDMEAITEIYALSKLDELRYESGTFELLTLAQDEPRLQALMASKIFVYDDGGVLGYGAVFEHEIRALFVHPQARGKGVGKSLLEHLISHAGTPAVLYVAKSNAPAKAMYQKYGFAVTKEFETLYNGKPVLANEMVRESGCV</sequence>
<name>A0ABV7ZZL9_9GAMM</name>
<evidence type="ECO:0000256" key="2">
    <source>
        <dbReference type="ARBA" id="ARBA00023315"/>
    </source>
</evidence>
<evidence type="ECO:0000313" key="5">
    <source>
        <dbReference type="Proteomes" id="UP001595617"/>
    </source>
</evidence>
<accession>A0ABV7ZZL9</accession>
<dbReference type="GO" id="GO:0016746">
    <property type="term" value="F:acyltransferase activity"/>
    <property type="evidence" value="ECO:0007669"/>
    <property type="project" value="UniProtKB-KW"/>
</dbReference>
<reference evidence="5" key="1">
    <citation type="journal article" date="2019" name="Int. J. Syst. Evol. Microbiol.">
        <title>The Global Catalogue of Microorganisms (GCM) 10K type strain sequencing project: providing services to taxonomists for standard genome sequencing and annotation.</title>
        <authorList>
            <consortium name="The Broad Institute Genomics Platform"/>
            <consortium name="The Broad Institute Genome Sequencing Center for Infectious Disease"/>
            <person name="Wu L."/>
            <person name="Ma J."/>
        </authorList>
    </citation>
    <scope>NUCLEOTIDE SEQUENCE [LARGE SCALE GENOMIC DNA]</scope>
    <source>
        <strain evidence="5">IBRC 10765</strain>
    </source>
</reference>
<keyword evidence="2 4" id="KW-0012">Acyltransferase</keyword>
<protein>
    <submittedName>
        <fullName evidence="4">GNAT family N-acetyltransferase</fullName>
        <ecNumber evidence="4">2.3.-.-</ecNumber>
    </submittedName>
</protein>
<dbReference type="PANTHER" id="PTHR43420:SF12">
    <property type="entry name" value="N-ACETYLTRANSFERASE DOMAIN-CONTAINING PROTEIN"/>
    <property type="match status" value="1"/>
</dbReference>
<dbReference type="EMBL" id="JBHRYR010000004">
    <property type="protein sequence ID" value="MFC3853983.1"/>
    <property type="molecule type" value="Genomic_DNA"/>
</dbReference>
<evidence type="ECO:0000259" key="3">
    <source>
        <dbReference type="PROSITE" id="PS51186"/>
    </source>
</evidence>
<dbReference type="PROSITE" id="PS51186">
    <property type="entry name" value="GNAT"/>
    <property type="match status" value="1"/>
</dbReference>
<feature type="domain" description="N-acetyltransferase" evidence="3">
    <location>
        <begin position="1"/>
        <end position="147"/>
    </location>
</feature>
<dbReference type="Gene3D" id="3.40.630.30">
    <property type="match status" value="1"/>
</dbReference>